<protein>
    <submittedName>
        <fullName evidence="1">Uncharacterized protein</fullName>
    </submittedName>
</protein>
<dbReference type="Proteomes" id="UP000299102">
    <property type="component" value="Unassembled WGS sequence"/>
</dbReference>
<dbReference type="AlphaFoldDB" id="A0A4C1X0G1"/>
<accession>A0A4C1X0G1</accession>
<evidence type="ECO:0000313" key="1">
    <source>
        <dbReference type="EMBL" id="GBP55795.1"/>
    </source>
</evidence>
<comment type="caution">
    <text evidence="1">The sequence shown here is derived from an EMBL/GenBank/DDBJ whole genome shotgun (WGS) entry which is preliminary data.</text>
</comment>
<reference evidence="1 2" key="1">
    <citation type="journal article" date="2019" name="Commun. Biol.">
        <title>The bagworm genome reveals a unique fibroin gene that provides high tensile strength.</title>
        <authorList>
            <person name="Kono N."/>
            <person name="Nakamura H."/>
            <person name="Ohtoshi R."/>
            <person name="Tomita M."/>
            <person name="Numata K."/>
            <person name="Arakawa K."/>
        </authorList>
    </citation>
    <scope>NUCLEOTIDE SEQUENCE [LARGE SCALE GENOMIC DNA]</scope>
</reference>
<proteinExistence type="predicted"/>
<evidence type="ECO:0000313" key="2">
    <source>
        <dbReference type="Proteomes" id="UP000299102"/>
    </source>
</evidence>
<keyword evidence="2" id="KW-1185">Reference proteome</keyword>
<name>A0A4C1X0G1_EUMVA</name>
<gene>
    <name evidence="1" type="ORF">EVAR_50211_1</name>
</gene>
<sequence>MSHRTRERPAECLASLPLNYDRSAARCTRGGAGRAAGALSKLPQLRLTVRRAISPRTPAPPRLSLLRPRRGVREPGETARAFNNLAGIGSLLLKLTEHKSFQQTDSVHLKRLNRYRFDVKVRQGEDDHNAPSVDERCSILDGITFVVYAEGSPGPENQLEGASKGAPGGVPRSLELFRASWAVTAPVAPATRYRSRPPTPGSAPAPVNNYCALSYAAAAAGRAPPAPAALGDLHLFNLKSVDVTFTHHINMCYTHITVSIIFIPLRT</sequence>
<dbReference type="EMBL" id="BGZK01000678">
    <property type="protein sequence ID" value="GBP55795.1"/>
    <property type="molecule type" value="Genomic_DNA"/>
</dbReference>
<organism evidence="1 2">
    <name type="scientific">Eumeta variegata</name>
    <name type="common">Bagworm moth</name>
    <name type="synonym">Eumeta japonica</name>
    <dbReference type="NCBI Taxonomy" id="151549"/>
    <lineage>
        <taxon>Eukaryota</taxon>
        <taxon>Metazoa</taxon>
        <taxon>Ecdysozoa</taxon>
        <taxon>Arthropoda</taxon>
        <taxon>Hexapoda</taxon>
        <taxon>Insecta</taxon>
        <taxon>Pterygota</taxon>
        <taxon>Neoptera</taxon>
        <taxon>Endopterygota</taxon>
        <taxon>Lepidoptera</taxon>
        <taxon>Glossata</taxon>
        <taxon>Ditrysia</taxon>
        <taxon>Tineoidea</taxon>
        <taxon>Psychidae</taxon>
        <taxon>Oiketicinae</taxon>
        <taxon>Eumeta</taxon>
    </lineage>
</organism>